<evidence type="ECO:0000313" key="1">
    <source>
        <dbReference type="EMBL" id="HIV38467.1"/>
    </source>
</evidence>
<protein>
    <submittedName>
        <fullName evidence="1">Uncharacterized protein</fullName>
    </submittedName>
</protein>
<organism evidence="1 2">
    <name type="scientific">Candidatus Blautia stercorigallinarum</name>
    <dbReference type="NCBI Taxonomy" id="2838501"/>
    <lineage>
        <taxon>Bacteria</taxon>
        <taxon>Bacillati</taxon>
        <taxon>Bacillota</taxon>
        <taxon>Clostridia</taxon>
        <taxon>Lachnospirales</taxon>
        <taxon>Lachnospiraceae</taxon>
        <taxon>Blautia</taxon>
    </lineage>
</organism>
<comment type="caution">
    <text evidence="1">The sequence shown here is derived from an EMBL/GenBank/DDBJ whole genome shotgun (WGS) entry which is preliminary data.</text>
</comment>
<proteinExistence type="predicted"/>
<dbReference type="EMBL" id="DXIQ01000032">
    <property type="protein sequence ID" value="HIV38467.1"/>
    <property type="molecule type" value="Genomic_DNA"/>
</dbReference>
<evidence type="ECO:0000313" key="2">
    <source>
        <dbReference type="Proteomes" id="UP000886814"/>
    </source>
</evidence>
<accession>A0A9D1PC07</accession>
<gene>
    <name evidence="1" type="ORF">H9747_05630</name>
</gene>
<reference evidence="1" key="2">
    <citation type="submission" date="2021-04" db="EMBL/GenBank/DDBJ databases">
        <authorList>
            <person name="Gilroy R."/>
        </authorList>
    </citation>
    <scope>NUCLEOTIDE SEQUENCE</scope>
    <source>
        <strain evidence="1">CHK195-9823</strain>
    </source>
</reference>
<reference evidence="1" key="1">
    <citation type="journal article" date="2021" name="PeerJ">
        <title>Extensive microbial diversity within the chicken gut microbiome revealed by metagenomics and culture.</title>
        <authorList>
            <person name="Gilroy R."/>
            <person name="Ravi A."/>
            <person name="Getino M."/>
            <person name="Pursley I."/>
            <person name="Horton D.L."/>
            <person name="Alikhan N.F."/>
            <person name="Baker D."/>
            <person name="Gharbi K."/>
            <person name="Hall N."/>
            <person name="Watson M."/>
            <person name="Adriaenssens E.M."/>
            <person name="Foster-Nyarko E."/>
            <person name="Jarju S."/>
            <person name="Secka A."/>
            <person name="Antonio M."/>
            <person name="Oren A."/>
            <person name="Chaudhuri R.R."/>
            <person name="La Ragione R."/>
            <person name="Hildebrand F."/>
            <person name="Pallen M.J."/>
        </authorList>
    </citation>
    <scope>NUCLEOTIDE SEQUENCE</scope>
    <source>
        <strain evidence="1">CHK195-9823</strain>
    </source>
</reference>
<dbReference type="Proteomes" id="UP000886814">
    <property type="component" value="Unassembled WGS sequence"/>
</dbReference>
<dbReference type="AlphaFoldDB" id="A0A9D1PC07"/>
<name>A0A9D1PC07_9FIRM</name>
<sequence length="237" mass="26787">MNKTTDKGRPKKKPDYNSESIMQELFSAVSDAYLTDGALGRGRSSAASLRRVADEFGITLMKARKLLITAGAYHTEISDEVNKLKAEGKSIEQIMEFTGLKRSSVHSYLPYSKSVYNLNEISLCAQRCRLYRQRKKAVEALLVCKESRVMKEKLWETIQIFAGYRFATVKGLCFYYTVSGNEIVVDRKKKTIVRSSVDIALRKTVQCKGEVSGPKRLGVYGASYLYPMFVRFGLILD</sequence>